<evidence type="ECO:0000313" key="4">
    <source>
        <dbReference type="Proteomes" id="UP000242287"/>
    </source>
</evidence>
<feature type="region of interest" description="Disordered" evidence="1">
    <location>
        <begin position="172"/>
        <end position="251"/>
    </location>
</feature>
<organism evidence="3 4">
    <name type="scientific">Amanita thiersii Skay4041</name>
    <dbReference type="NCBI Taxonomy" id="703135"/>
    <lineage>
        <taxon>Eukaryota</taxon>
        <taxon>Fungi</taxon>
        <taxon>Dikarya</taxon>
        <taxon>Basidiomycota</taxon>
        <taxon>Agaricomycotina</taxon>
        <taxon>Agaricomycetes</taxon>
        <taxon>Agaricomycetidae</taxon>
        <taxon>Agaricales</taxon>
        <taxon>Pluteineae</taxon>
        <taxon>Amanitaceae</taxon>
        <taxon>Amanita</taxon>
    </lineage>
</organism>
<feature type="region of interest" description="Disordered" evidence="1">
    <location>
        <begin position="104"/>
        <end position="159"/>
    </location>
</feature>
<dbReference type="Proteomes" id="UP000242287">
    <property type="component" value="Unassembled WGS sequence"/>
</dbReference>
<evidence type="ECO:0000313" key="3">
    <source>
        <dbReference type="EMBL" id="PFH47139.1"/>
    </source>
</evidence>
<protein>
    <submittedName>
        <fullName evidence="3">Uncharacterized protein</fullName>
    </submittedName>
</protein>
<dbReference type="EMBL" id="KZ302131">
    <property type="protein sequence ID" value="PFH47139.1"/>
    <property type="molecule type" value="Genomic_DNA"/>
</dbReference>
<feature type="compositionally biased region" description="Low complexity" evidence="1">
    <location>
        <begin position="177"/>
        <end position="192"/>
    </location>
</feature>
<evidence type="ECO:0000256" key="1">
    <source>
        <dbReference type="SAM" id="MobiDB-lite"/>
    </source>
</evidence>
<evidence type="ECO:0000256" key="2">
    <source>
        <dbReference type="SAM" id="SignalP"/>
    </source>
</evidence>
<keyword evidence="4" id="KW-1185">Reference proteome</keyword>
<feature type="compositionally biased region" description="Polar residues" evidence="1">
    <location>
        <begin position="104"/>
        <end position="114"/>
    </location>
</feature>
<keyword evidence="2" id="KW-0732">Signal</keyword>
<dbReference type="AlphaFoldDB" id="A0A2A9N9A9"/>
<feature type="compositionally biased region" description="Low complexity" evidence="1">
    <location>
        <begin position="120"/>
        <end position="132"/>
    </location>
</feature>
<reference evidence="3 4" key="1">
    <citation type="submission" date="2014-02" db="EMBL/GenBank/DDBJ databases">
        <title>Transposable element dynamics among asymbiotic and ectomycorrhizal Amanita fungi.</title>
        <authorList>
            <consortium name="DOE Joint Genome Institute"/>
            <person name="Hess J."/>
            <person name="Skrede I."/>
            <person name="Wolfe B."/>
            <person name="LaButti K."/>
            <person name="Ohm R.A."/>
            <person name="Grigoriev I.V."/>
            <person name="Pringle A."/>
        </authorList>
    </citation>
    <scope>NUCLEOTIDE SEQUENCE [LARGE SCALE GENOMIC DNA]</scope>
    <source>
        <strain evidence="3 4">SKay4041</strain>
    </source>
</reference>
<gene>
    <name evidence="3" type="ORF">AMATHDRAFT_50515</name>
</gene>
<feature type="signal peptide" evidence="2">
    <location>
        <begin position="1"/>
        <end position="28"/>
    </location>
</feature>
<name>A0A2A9N9A9_9AGAR</name>
<accession>A0A2A9N9A9</accession>
<feature type="chain" id="PRO_5012766926" evidence="2">
    <location>
        <begin position="29"/>
        <end position="251"/>
    </location>
</feature>
<proteinExistence type="predicted"/>
<sequence>MCFFAVLATGVPLLAGISNAISIQPGEAAEVHIPRRSMNNNVAPRDGVRRKGKASTPHGASFFFPCARKDIILYSVPQAHAKLDIDDEKISEGLGESTMILCKSSSTTSHSGAETSPLVRRSSQQNPQNGRNGRTGRGGQNNQSTSRHRQSPEPGPLTQLHQTHQLPLSIQIPPLAPGLSAPPNSPASSPHLGPARFGEQDLAQGLPGPRRLGTQGSRVGPGGLRTPPGNEDQEEFEFRRFINPPPPLPHE</sequence>